<proteinExistence type="predicted"/>
<evidence type="ECO:0008006" key="3">
    <source>
        <dbReference type="Google" id="ProtNLM"/>
    </source>
</evidence>
<sequence>MVKPSDDDVINFPEKVNGWDLSTGKVSKVMKDIEETASGHRDGGELVTRLVREGATCEFLSTAGGGWRKGKLKLKMEFEFIPDEPESPLDDLR</sequence>
<dbReference type="EMBL" id="JACJST010000008">
    <property type="protein sequence ID" value="MBD2568356.1"/>
    <property type="molecule type" value="Genomic_DNA"/>
</dbReference>
<evidence type="ECO:0000313" key="2">
    <source>
        <dbReference type="Proteomes" id="UP000640531"/>
    </source>
</evidence>
<dbReference type="InterPro" id="IPR014971">
    <property type="entry name" value="KGK"/>
</dbReference>
<dbReference type="Pfam" id="PF08872">
    <property type="entry name" value="KGK"/>
    <property type="match status" value="1"/>
</dbReference>
<accession>A0ABR8FF68</accession>
<keyword evidence="2" id="KW-1185">Reference proteome</keyword>
<protein>
    <recommendedName>
        <fullName evidence="3">KGK domain-containing protein</fullName>
    </recommendedName>
</protein>
<dbReference type="Proteomes" id="UP000640531">
    <property type="component" value="Unassembled WGS sequence"/>
</dbReference>
<name>A0ABR8FF68_9NOST</name>
<dbReference type="RefSeq" id="WP_190714213.1">
    <property type="nucleotide sequence ID" value="NZ_JACJST010000008.1"/>
</dbReference>
<comment type="caution">
    <text evidence="1">The sequence shown here is derived from an EMBL/GenBank/DDBJ whole genome shotgun (WGS) entry which is preliminary data.</text>
</comment>
<evidence type="ECO:0000313" key="1">
    <source>
        <dbReference type="EMBL" id="MBD2568356.1"/>
    </source>
</evidence>
<organism evidence="1 2">
    <name type="scientific">Anabaena lutea FACHB-196</name>
    <dbReference type="NCBI Taxonomy" id="2692881"/>
    <lineage>
        <taxon>Bacteria</taxon>
        <taxon>Bacillati</taxon>
        <taxon>Cyanobacteriota</taxon>
        <taxon>Cyanophyceae</taxon>
        <taxon>Nostocales</taxon>
        <taxon>Nostocaceae</taxon>
        <taxon>Anabaena</taxon>
    </lineage>
</organism>
<reference evidence="1 2" key="1">
    <citation type="journal article" date="2020" name="ISME J.">
        <title>Comparative genomics reveals insights into cyanobacterial evolution and habitat adaptation.</title>
        <authorList>
            <person name="Chen M.Y."/>
            <person name="Teng W.K."/>
            <person name="Zhao L."/>
            <person name="Hu C.X."/>
            <person name="Zhou Y.K."/>
            <person name="Han B.P."/>
            <person name="Song L.R."/>
            <person name="Shu W.S."/>
        </authorList>
    </citation>
    <scope>NUCLEOTIDE SEQUENCE [LARGE SCALE GENOMIC DNA]</scope>
    <source>
        <strain evidence="1 2">FACHB-196</strain>
    </source>
</reference>
<gene>
    <name evidence="1" type="ORF">H6G59_10660</name>
</gene>